<proteinExistence type="inferred from homology"/>
<organism evidence="3 4">
    <name type="scientific">Cohnella pontilimi</name>
    <dbReference type="NCBI Taxonomy" id="2564100"/>
    <lineage>
        <taxon>Bacteria</taxon>
        <taxon>Bacillati</taxon>
        <taxon>Bacillota</taxon>
        <taxon>Bacilli</taxon>
        <taxon>Bacillales</taxon>
        <taxon>Paenibacillaceae</taxon>
        <taxon>Cohnella</taxon>
    </lineage>
</organism>
<feature type="region of interest" description="Disordered" evidence="2">
    <location>
        <begin position="1"/>
        <end position="22"/>
    </location>
</feature>
<sequence>MREEPAMDHKVPDLHISGVSTAPGGHYRQVTIEGVGKVEGNVQADDGCKISGIVTVRGDLQAASLRCEGKLKVEGRLSAESSQIDGYADVRGPVHGETLVLKGGMNVKGDCSLERFDAEGGFEIDGLLNAGQLDIRLYGKGKAREIGGESIRVRKGVQGAWKKLWQRMFPVWNPELTADLIEGDEADLEHSHVSIVRGNRVILGPGCRIGLVEYRSELIKHPAAKVGKERKTGDGSHFA</sequence>
<comment type="similarity">
    <text evidence="1">Belongs to the bactofilin family.</text>
</comment>
<evidence type="ECO:0000313" key="3">
    <source>
        <dbReference type="EMBL" id="TJY39855.1"/>
    </source>
</evidence>
<dbReference type="Pfam" id="PF04519">
    <property type="entry name" value="Bactofilin"/>
    <property type="match status" value="1"/>
</dbReference>
<dbReference type="AlphaFoldDB" id="A0A4U0F5G0"/>
<evidence type="ECO:0000256" key="2">
    <source>
        <dbReference type="SAM" id="MobiDB-lite"/>
    </source>
</evidence>
<dbReference type="OrthoDB" id="1730007at2"/>
<dbReference type="Proteomes" id="UP000309673">
    <property type="component" value="Unassembled WGS sequence"/>
</dbReference>
<keyword evidence="4" id="KW-1185">Reference proteome</keyword>
<accession>A0A4U0F5G0</accession>
<evidence type="ECO:0000313" key="4">
    <source>
        <dbReference type="Proteomes" id="UP000309673"/>
    </source>
</evidence>
<evidence type="ECO:0008006" key="5">
    <source>
        <dbReference type="Google" id="ProtNLM"/>
    </source>
</evidence>
<gene>
    <name evidence="3" type="ORF">E5161_18125</name>
</gene>
<dbReference type="EMBL" id="SUPK01000009">
    <property type="protein sequence ID" value="TJY39855.1"/>
    <property type="molecule type" value="Genomic_DNA"/>
</dbReference>
<dbReference type="PANTHER" id="PTHR35024">
    <property type="entry name" value="HYPOTHETICAL CYTOSOLIC PROTEIN"/>
    <property type="match status" value="1"/>
</dbReference>
<name>A0A4U0F5G0_9BACL</name>
<protein>
    <recommendedName>
        <fullName evidence="5">Polymer-forming cytoskeletal protein</fullName>
    </recommendedName>
</protein>
<reference evidence="3 4" key="1">
    <citation type="submission" date="2019-04" db="EMBL/GenBank/DDBJ databases">
        <title>Cohnella sp. nov., isolated from soil.</title>
        <authorList>
            <person name="Kim W."/>
        </authorList>
    </citation>
    <scope>NUCLEOTIDE SEQUENCE [LARGE SCALE GENOMIC DNA]</scope>
    <source>
        <strain evidence="3 4">CAU 1483</strain>
    </source>
</reference>
<dbReference type="PANTHER" id="PTHR35024:SF4">
    <property type="entry name" value="POLYMER-FORMING CYTOSKELETAL PROTEIN"/>
    <property type="match status" value="1"/>
</dbReference>
<feature type="compositionally biased region" description="Basic and acidic residues" evidence="2">
    <location>
        <begin position="1"/>
        <end position="13"/>
    </location>
</feature>
<dbReference type="InterPro" id="IPR007607">
    <property type="entry name" value="BacA/B"/>
</dbReference>
<evidence type="ECO:0000256" key="1">
    <source>
        <dbReference type="ARBA" id="ARBA00044755"/>
    </source>
</evidence>
<comment type="caution">
    <text evidence="3">The sequence shown here is derived from an EMBL/GenBank/DDBJ whole genome shotgun (WGS) entry which is preliminary data.</text>
</comment>